<evidence type="ECO:0000256" key="1">
    <source>
        <dbReference type="SAM" id="Phobius"/>
    </source>
</evidence>
<proteinExistence type="predicted"/>
<organism evidence="2 3">
    <name type="scientific">Brucella intermedia GD04153</name>
    <dbReference type="NCBI Taxonomy" id="2975438"/>
    <lineage>
        <taxon>Bacteria</taxon>
        <taxon>Pseudomonadati</taxon>
        <taxon>Pseudomonadota</taxon>
        <taxon>Alphaproteobacteria</taxon>
        <taxon>Hyphomicrobiales</taxon>
        <taxon>Brucellaceae</taxon>
        <taxon>Brucella/Ochrobactrum group</taxon>
        <taxon>Brucella</taxon>
    </lineage>
</organism>
<sequence>MKRAFANLVIRLFLLILIEVVLIVMILLYGGFNQLSGPAALFGLGNLALPGVIGYIIAKFINDLKKGAADGQ</sequence>
<keyword evidence="1" id="KW-1133">Transmembrane helix</keyword>
<protein>
    <submittedName>
        <fullName evidence="2">Uncharacterized protein</fullName>
    </submittedName>
</protein>
<gene>
    <name evidence="2" type="ORF">N7376_04670</name>
</gene>
<keyword evidence="1" id="KW-0472">Membrane</keyword>
<dbReference type="Proteomes" id="UP001158087">
    <property type="component" value="Unassembled WGS sequence"/>
</dbReference>
<feature type="transmembrane region" description="Helical" evidence="1">
    <location>
        <begin position="38"/>
        <end position="58"/>
    </location>
</feature>
<dbReference type="EMBL" id="JAODYY010000001">
    <property type="protein sequence ID" value="MDH0123276.1"/>
    <property type="molecule type" value="Genomic_DNA"/>
</dbReference>
<reference evidence="2" key="1">
    <citation type="submission" date="2022-09" db="EMBL/GenBank/DDBJ databases">
        <title>Intensive care unit water sources are persistently colonized with multi-drug resistant bacteria and are the site of extensive horizontal gene transfer of antibiotic resistance genes.</title>
        <authorList>
            <person name="Diorio-Toth L."/>
        </authorList>
    </citation>
    <scope>NUCLEOTIDE SEQUENCE</scope>
    <source>
        <strain evidence="2">GD04153</strain>
    </source>
</reference>
<name>A0AA42H4C6_9HYPH</name>
<comment type="caution">
    <text evidence="2">The sequence shown here is derived from an EMBL/GenBank/DDBJ whole genome shotgun (WGS) entry which is preliminary data.</text>
</comment>
<dbReference type="AlphaFoldDB" id="A0AA42H4C6"/>
<evidence type="ECO:0000313" key="3">
    <source>
        <dbReference type="Proteomes" id="UP001158087"/>
    </source>
</evidence>
<evidence type="ECO:0000313" key="2">
    <source>
        <dbReference type="EMBL" id="MDH0123276.1"/>
    </source>
</evidence>
<keyword evidence="1" id="KW-0812">Transmembrane</keyword>
<feature type="transmembrane region" description="Helical" evidence="1">
    <location>
        <begin position="12"/>
        <end position="32"/>
    </location>
</feature>
<accession>A0AA42H4C6</accession>